<dbReference type="HOGENOM" id="CLU_202275_0_0_2"/>
<gene>
    <name evidence="1" type="ordered locus">Metin_1448</name>
</gene>
<dbReference type="Proteomes" id="UP000002061">
    <property type="component" value="Chromosome"/>
</dbReference>
<organism evidence="1 2">
    <name type="scientific">Methanocaldococcus infernus (strain DSM 11812 / JCM 15783 / ME)</name>
    <dbReference type="NCBI Taxonomy" id="573063"/>
    <lineage>
        <taxon>Archaea</taxon>
        <taxon>Methanobacteriati</taxon>
        <taxon>Methanobacteriota</taxon>
        <taxon>Methanomada group</taxon>
        <taxon>Methanococci</taxon>
        <taxon>Methanococcales</taxon>
        <taxon>Methanocaldococcaceae</taxon>
        <taxon>Methanocaldococcus</taxon>
    </lineage>
</organism>
<evidence type="ECO:0000313" key="2">
    <source>
        <dbReference type="Proteomes" id="UP000002061"/>
    </source>
</evidence>
<dbReference type="KEGG" id="mif:Metin_1448"/>
<name>D5VU43_METIM</name>
<dbReference type="EMBL" id="CP002009">
    <property type="protein sequence ID" value="ADG14096.1"/>
    <property type="molecule type" value="Genomic_DNA"/>
</dbReference>
<sequence>MKEERRRKIKETLEFIKSLPENRKIFIEMSGLWVEVSKEEAIKYLERLANTEGAE</sequence>
<dbReference type="RefSeq" id="WP_013100841.1">
    <property type="nucleotide sequence ID" value="NC_014122.1"/>
</dbReference>
<dbReference type="Gene3D" id="1.10.287.370">
    <property type="match status" value="1"/>
</dbReference>
<dbReference type="GeneID" id="60552807"/>
<evidence type="ECO:0000313" key="1">
    <source>
        <dbReference type="EMBL" id="ADG14096.1"/>
    </source>
</evidence>
<reference evidence="1" key="1">
    <citation type="submission" date="2010-04" db="EMBL/GenBank/DDBJ databases">
        <title>Complete sequence of Methanocaldococcus infernus ME.</title>
        <authorList>
            <consortium name="US DOE Joint Genome Institute"/>
            <person name="Lucas S."/>
            <person name="Copeland A."/>
            <person name="Lapidus A."/>
            <person name="Cheng J.-F."/>
            <person name="Bruce D."/>
            <person name="Goodwin L."/>
            <person name="Pitluck S."/>
            <person name="Munk A.C."/>
            <person name="Detter J.C."/>
            <person name="Han C."/>
            <person name="Tapia R."/>
            <person name="Land M."/>
            <person name="Hauser L."/>
            <person name="Kyrpides N."/>
            <person name="Mikhailova N."/>
            <person name="Sieprawska-Lupa M."/>
            <person name="Whitman W.B."/>
            <person name="Woyke T."/>
        </authorList>
    </citation>
    <scope>NUCLEOTIDE SEQUENCE [LARGE SCALE GENOMIC DNA]</scope>
    <source>
        <strain evidence="1">ME</strain>
    </source>
</reference>
<dbReference type="OrthoDB" id="65978at2157"/>
<accession>D5VU43</accession>
<proteinExistence type="predicted"/>
<dbReference type="InterPro" id="IPR009053">
    <property type="entry name" value="Prefoldin"/>
</dbReference>
<keyword evidence="2" id="KW-1185">Reference proteome</keyword>
<dbReference type="eggNOG" id="arCOG09669">
    <property type="taxonomic scope" value="Archaea"/>
</dbReference>
<dbReference type="AlphaFoldDB" id="D5VU43"/>
<protein>
    <submittedName>
        <fullName evidence="1">Uncharacterized protein</fullName>
    </submittedName>
</protein>